<accession>A0A412Y0C0</accession>
<feature type="domain" description="Glycosyl transferase family 1" evidence="1">
    <location>
        <begin position="180"/>
        <end position="326"/>
    </location>
</feature>
<dbReference type="EMBL" id="QRZF01000013">
    <property type="protein sequence ID" value="RGV50992.1"/>
    <property type="molecule type" value="Genomic_DNA"/>
</dbReference>
<dbReference type="PANTHER" id="PTHR12526">
    <property type="entry name" value="GLYCOSYLTRANSFERASE"/>
    <property type="match status" value="1"/>
</dbReference>
<sequence length="363" mass="41624">MNLLYIITGLGIGGAEIVTINIANEMCKRGHKVSLLFLTGNNRLSYLIDKNIIILGGGMKKNLYSLIKMLFLAKRYVSVFHPQVVHSHMFHANIFSRILHAFNHSFALITTEHNKNIGSNVRMFFYRLTDWLSDINTNVSNEATTYFINQNVFSPKKTFTVYNGLALEKFGRNELLGECIRKQYGISSNEFLFLNVGRLTEAKDQINLIEAFSMLYIKYNWVKLLILGEGELRRKLEILIHKYKLNNNVFLAGAHSNVIDYYSAANCFILSSAWEGLPMTIIEAKAASLPIISTMVAQEIVDPAYVVPIRNSIELMRKMEVVVLMSPKQLKYIGEKNKHESTIFDIEAICDKWEYYYNQLAYI</sequence>
<dbReference type="Proteomes" id="UP000283850">
    <property type="component" value="Unassembled WGS sequence"/>
</dbReference>
<proteinExistence type="predicted"/>
<keyword evidence="3" id="KW-0808">Transferase</keyword>
<name>A0A412Y0C0_9BACE</name>
<reference evidence="3 4" key="1">
    <citation type="submission" date="2018-08" db="EMBL/GenBank/DDBJ databases">
        <title>A genome reference for cultivated species of the human gut microbiota.</title>
        <authorList>
            <person name="Zou Y."/>
            <person name="Xue W."/>
            <person name="Luo G."/>
        </authorList>
    </citation>
    <scope>NUCLEOTIDE SEQUENCE [LARGE SCALE GENOMIC DNA]</scope>
    <source>
        <strain evidence="3 4">AF14-32</strain>
    </source>
</reference>
<dbReference type="AlphaFoldDB" id="A0A412Y0C0"/>
<dbReference type="PANTHER" id="PTHR12526:SF630">
    <property type="entry name" value="GLYCOSYLTRANSFERASE"/>
    <property type="match status" value="1"/>
</dbReference>
<gene>
    <name evidence="3" type="ORF">DWW10_17475</name>
</gene>
<comment type="caution">
    <text evidence="3">The sequence shown here is derived from an EMBL/GenBank/DDBJ whole genome shotgun (WGS) entry which is preliminary data.</text>
</comment>
<dbReference type="Pfam" id="PF13439">
    <property type="entry name" value="Glyco_transf_4"/>
    <property type="match status" value="1"/>
</dbReference>
<evidence type="ECO:0000259" key="2">
    <source>
        <dbReference type="Pfam" id="PF13439"/>
    </source>
</evidence>
<dbReference type="RefSeq" id="WP_118422009.1">
    <property type="nucleotide sequence ID" value="NZ_QRZF01000013.1"/>
</dbReference>
<evidence type="ECO:0000313" key="4">
    <source>
        <dbReference type="Proteomes" id="UP000283850"/>
    </source>
</evidence>
<dbReference type="Pfam" id="PF00534">
    <property type="entry name" value="Glycos_transf_1"/>
    <property type="match status" value="1"/>
</dbReference>
<evidence type="ECO:0000259" key="1">
    <source>
        <dbReference type="Pfam" id="PF00534"/>
    </source>
</evidence>
<dbReference type="InterPro" id="IPR001296">
    <property type="entry name" value="Glyco_trans_1"/>
</dbReference>
<protein>
    <submittedName>
        <fullName evidence="3">Glycosyltransferase</fullName>
    </submittedName>
</protein>
<dbReference type="SUPFAM" id="SSF53756">
    <property type="entry name" value="UDP-Glycosyltransferase/glycogen phosphorylase"/>
    <property type="match status" value="1"/>
</dbReference>
<organism evidence="3 4">
    <name type="scientific">Bacteroides intestinalis</name>
    <dbReference type="NCBI Taxonomy" id="329854"/>
    <lineage>
        <taxon>Bacteria</taxon>
        <taxon>Pseudomonadati</taxon>
        <taxon>Bacteroidota</taxon>
        <taxon>Bacteroidia</taxon>
        <taxon>Bacteroidales</taxon>
        <taxon>Bacteroidaceae</taxon>
        <taxon>Bacteroides</taxon>
    </lineage>
</organism>
<evidence type="ECO:0000313" key="3">
    <source>
        <dbReference type="EMBL" id="RGV50992.1"/>
    </source>
</evidence>
<feature type="domain" description="Glycosyltransferase subfamily 4-like N-terminal" evidence="2">
    <location>
        <begin position="12"/>
        <end position="168"/>
    </location>
</feature>
<dbReference type="Gene3D" id="3.40.50.2000">
    <property type="entry name" value="Glycogen Phosphorylase B"/>
    <property type="match status" value="2"/>
</dbReference>
<dbReference type="InterPro" id="IPR028098">
    <property type="entry name" value="Glyco_trans_4-like_N"/>
</dbReference>
<dbReference type="GO" id="GO:0016757">
    <property type="term" value="F:glycosyltransferase activity"/>
    <property type="evidence" value="ECO:0007669"/>
    <property type="project" value="InterPro"/>
</dbReference>